<proteinExistence type="predicted"/>
<organism evidence="1 2">
    <name type="scientific">Hujiaoplasma nucleasis</name>
    <dbReference type="NCBI Taxonomy" id="2725268"/>
    <lineage>
        <taxon>Bacteria</taxon>
        <taxon>Bacillati</taxon>
        <taxon>Mycoplasmatota</taxon>
        <taxon>Mollicutes</taxon>
        <taxon>Candidatus Izemoplasmatales</taxon>
        <taxon>Hujiaoplasmataceae</taxon>
        <taxon>Hujiaoplasma</taxon>
    </lineage>
</organism>
<sequence>MSEPIKHHFIPQFILRNFLDENQINYWNMKTGKFERRNPKSIFMRKNLYKDVENHPDEIMTIEKKFASLEREVSELINNKILDKKEIRITRADNELLRRFLFLLGFRSENRKRQYRDELFDQFTIETLKPFVKNNNYVDLWLRELNEMLDLASFGELQNNKEISTVIKMDLQSELRDYYMSFVEARGQEFILSDIYPTTEIFPIDISTKTKIDLHAFFPISPNRVLILNYVIFRKDRKVDEPMINAMRNFSRVGPTIIEIPRVKYVKRGTFSQEDEYTYTVRKIYEDEVSYINSLYLNEAKDGFIFNDFSKVLKSIQNYNNVEQYKRKNAFEGVEDIINNS</sequence>
<dbReference type="InterPro" id="IPR025332">
    <property type="entry name" value="DUF4238"/>
</dbReference>
<name>A0A7L6N855_9MOLU</name>
<dbReference type="AlphaFoldDB" id="A0A7L6N855"/>
<dbReference type="RefSeq" id="WP_312031572.1">
    <property type="nucleotide sequence ID" value="NZ_CP051151.1"/>
</dbReference>
<dbReference type="Pfam" id="PF14022">
    <property type="entry name" value="DUF4238"/>
    <property type="match status" value="1"/>
</dbReference>
<dbReference type="Proteomes" id="UP000512167">
    <property type="component" value="Chromosome"/>
</dbReference>
<reference evidence="1 2" key="1">
    <citation type="submission" date="2020-04" db="EMBL/GenBank/DDBJ databases">
        <authorList>
            <person name="Zheng R.K."/>
            <person name="Sun C.M."/>
        </authorList>
    </citation>
    <scope>NUCLEOTIDE SEQUENCE [LARGE SCALE GENOMIC DNA]</scope>
    <source>
        <strain evidence="2">zrk29</strain>
    </source>
</reference>
<accession>A0A7L6N855</accession>
<keyword evidence="2" id="KW-1185">Reference proteome</keyword>
<protein>
    <submittedName>
        <fullName evidence="1">DUF4238 domain-containing protein</fullName>
    </submittedName>
</protein>
<gene>
    <name evidence="1" type="ORF">HF295_07620</name>
</gene>
<dbReference type="KEGG" id="tbk:HF295_07620"/>
<evidence type="ECO:0000313" key="2">
    <source>
        <dbReference type="Proteomes" id="UP000512167"/>
    </source>
</evidence>
<dbReference type="EMBL" id="CP051151">
    <property type="protein sequence ID" value="QLY40724.1"/>
    <property type="molecule type" value="Genomic_DNA"/>
</dbReference>
<evidence type="ECO:0000313" key="1">
    <source>
        <dbReference type="EMBL" id="QLY40724.1"/>
    </source>
</evidence>